<accession>A0ABX7SAC8</accession>
<dbReference type="Pfam" id="PF13174">
    <property type="entry name" value="TPR_6"/>
    <property type="match status" value="1"/>
</dbReference>
<feature type="repeat" description="TPR" evidence="1">
    <location>
        <begin position="164"/>
        <end position="197"/>
    </location>
</feature>
<feature type="repeat" description="TPR" evidence="1">
    <location>
        <begin position="97"/>
        <end position="130"/>
    </location>
</feature>
<dbReference type="SUPFAM" id="SSF48452">
    <property type="entry name" value="TPR-like"/>
    <property type="match status" value="2"/>
</dbReference>
<dbReference type="PANTHER" id="PTHR12558:SF13">
    <property type="entry name" value="CELL DIVISION CYCLE PROTEIN 27 HOMOLOG"/>
    <property type="match status" value="1"/>
</dbReference>
<name>A0ABX7SAC8_9BACT</name>
<dbReference type="Pfam" id="PF13414">
    <property type="entry name" value="TPR_11"/>
    <property type="match status" value="1"/>
</dbReference>
<evidence type="ECO:0000313" key="2">
    <source>
        <dbReference type="EMBL" id="QTA38860.1"/>
    </source>
</evidence>
<keyword evidence="3" id="KW-1185">Reference proteome</keyword>
<gene>
    <name evidence="2" type="ORF">JYK00_00735</name>
</gene>
<reference evidence="2 3" key="1">
    <citation type="submission" date="2021-03" db="EMBL/GenBank/DDBJ databases">
        <title>Thermosipho ferrireducens sp.nov., an anaerobic thermophilic iron-reducing bacterium isolated from a deep-sea hydrothermal sulfide deposits.</title>
        <authorList>
            <person name="Zeng X."/>
            <person name="Chen Y."/>
            <person name="Shao Z."/>
        </authorList>
    </citation>
    <scope>NUCLEOTIDE SEQUENCE [LARGE SCALE GENOMIC DNA]</scope>
    <source>
        <strain evidence="2 3">JL129W03</strain>
    </source>
</reference>
<dbReference type="PANTHER" id="PTHR12558">
    <property type="entry name" value="CELL DIVISION CYCLE 16,23,27"/>
    <property type="match status" value="1"/>
</dbReference>
<protein>
    <submittedName>
        <fullName evidence="2">Tetratricopeptide repeat protein</fullName>
    </submittedName>
</protein>
<keyword evidence="1" id="KW-0802">TPR repeat</keyword>
<dbReference type="InterPro" id="IPR011990">
    <property type="entry name" value="TPR-like_helical_dom_sf"/>
</dbReference>
<dbReference type="Gene3D" id="1.25.40.10">
    <property type="entry name" value="Tetratricopeptide repeat domain"/>
    <property type="match status" value="2"/>
</dbReference>
<organism evidence="2 3">
    <name type="scientific">Thermosipho ferrireducens</name>
    <dbReference type="NCBI Taxonomy" id="2571116"/>
    <lineage>
        <taxon>Bacteria</taxon>
        <taxon>Thermotogati</taxon>
        <taxon>Thermotogota</taxon>
        <taxon>Thermotogae</taxon>
        <taxon>Thermotogales</taxon>
        <taxon>Fervidobacteriaceae</taxon>
        <taxon>Thermosipho</taxon>
    </lineage>
</organism>
<dbReference type="Proteomes" id="UP000671862">
    <property type="component" value="Chromosome"/>
</dbReference>
<dbReference type="EMBL" id="CP071446">
    <property type="protein sequence ID" value="QTA38860.1"/>
    <property type="molecule type" value="Genomic_DNA"/>
</dbReference>
<dbReference type="Pfam" id="PF13181">
    <property type="entry name" value="TPR_8"/>
    <property type="match status" value="3"/>
</dbReference>
<sequence length="499" mass="58205">MDKIPLNVIIRGLEAQYSVSKSEYWASYLVYFYYEEFKKYLNEEKFEKARVTLEKAKGVLYDYRYHFYYGLLFSKLGDYENAEVELKRSISMNETFSLGYYELGNILYLKKDYDEAVQSYLKAFELNKDFALPLLKLGDTYFESGQLTDAEIAYKSALKVEKLPEIYLRLGVLYNEKNQFNKAEKMFREGLSIEYKPEIAYNLSYTLSKLGKHFQAMQILKELVKNFPAPEVFNELGIIQKNLGLYEEAIESLKNAGEQFEENYIKARLFIEGITDKLLMDLKKFDSEYAHFLENAVKSKESIEDKLTRIEYPFKDEISLIFNITDDMGEINIEEFMNILGIKRVGDKRKEYITYLPYVLSGIYISGGDPILIEKNATKTSVALYGDTEGLLLAKALTMTYIGFLFTSEPLDSIIQKILEQVSFIHYPFYQEVIKYLEENRTSMEDFIDTFSEPSTTYEFIKYFLEILSYEPIVDDISPISSLTFGKILLFLLKVNAKT</sequence>
<dbReference type="PROSITE" id="PS50005">
    <property type="entry name" value="TPR"/>
    <property type="match status" value="2"/>
</dbReference>
<proteinExistence type="predicted"/>
<dbReference type="InterPro" id="IPR019734">
    <property type="entry name" value="TPR_rpt"/>
</dbReference>
<evidence type="ECO:0000256" key="1">
    <source>
        <dbReference type="PROSITE-ProRule" id="PRU00339"/>
    </source>
</evidence>
<evidence type="ECO:0000313" key="3">
    <source>
        <dbReference type="Proteomes" id="UP000671862"/>
    </source>
</evidence>
<dbReference type="SMART" id="SM00028">
    <property type="entry name" value="TPR"/>
    <property type="match status" value="5"/>
</dbReference>